<dbReference type="OrthoDB" id="10268193at2759"/>
<protein>
    <submittedName>
        <fullName evidence="1">Uncharacterized protein</fullName>
    </submittedName>
</protein>
<reference evidence="1 2" key="1">
    <citation type="submission" date="2016-02" db="EMBL/GenBank/DDBJ databases">
        <title>Genome analysis of coral dinoflagellate symbionts highlights evolutionary adaptations to a symbiotic lifestyle.</title>
        <authorList>
            <person name="Aranda M."/>
            <person name="Li Y."/>
            <person name="Liew Y.J."/>
            <person name="Baumgarten S."/>
            <person name="Simakov O."/>
            <person name="Wilson M."/>
            <person name="Piel J."/>
            <person name="Ashoor H."/>
            <person name="Bougouffa S."/>
            <person name="Bajic V.B."/>
            <person name="Ryu T."/>
            <person name="Ravasi T."/>
            <person name="Bayer T."/>
            <person name="Micklem G."/>
            <person name="Kim H."/>
            <person name="Bhak J."/>
            <person name="Lajeunesse T.C."/>
            <person name="Voolstra C.R."/>
        </authorList>
    </citation>
    <scope>NUCLEOTIDE SEQUENCE [LARGE SCALE GENOMIC DNA]</scope>
    <source>
        <strain evidence="1 2">CCMP2467</strain>
    </source>
</reference>
<evidence type="ECO:0000313" key="2">
    <source>
        <dbReference type="Proteomes" id="UP000186817"/>
    </source>
</evidence>
<evidence type="ECO:0000313" key="1">
    <source>
        <dbReference type="EMBL" id="OLP74920.1"/>
    </source>
</evidence>
<gene>
    <name evidence="1" type="ORF">AK812_SmicGene45392</name>
</gene>
<dbReference type="Proteomes" id="UP000186817">
    <property type="component" value="Unassembled WGS sequence"/>
</dbReference>
<keyword evidence="2" id="KW-1185">Reference proteome</keyword>
<sequence length="69" mass="7562">MQALWADFAKAAPSRLWPPTEGPRHVVLDLDVGPRFGHISSFGSTESLQRGGTVNCDFWDTVTEGYGLL</sequence>
<proteinExistence type="predicted"/>
<organism evidence="1 2">
    <name type="scientific">Symbiodinium microadriaticum</name>
    <name type="common">Dinoflagellate</name>
    <name type="synonym">Zooxanthella microadriatica</name>
    <dbReference type="NCBI Taxonomy" id="2951"/>
    <lineage>
        <taxon>Eukaryota</taxon>
        <taxon>Sar</taxon>
        <taxon>Alveolata</taxon>
        <taxon>Dinophyceae</taxon>
        <taxon>Suessiales</taxon>
        <taxon>Symbiodiniaceae</taxon>
        <taxon>Symbiodinium</taxon>
    </lineage>
</organism>
<dbReference type="AlphaFoldDB" id="A0A1Q9BWF1"/>
<comment type="caution">
    <text evidence="1">The sequence shown here is derived from an EMBL/GenBank/DDBJ whole genome shotgun (WGS) entry which is preliminary data.</text>
</comment>
<accession>A0A1Q9BWF1</accession>
<name>A0A1Q9BWF1_SYMMI</name>
<dbReference type="EMBL" id="LSRX01003032">
    <property type="protein sequence ID" value="OLP74920.1"/>
    <property type="molecule type" value="Genomic_DNA"/>
</dbReference>